<name>A0A328TTD3_9BACL</name>
<evidence type="ECO:0008006" key="4">
    <source>
        <dbReference type="Google" id="ProtNLM"/>
    </source>
</evidence>
<feature type="transmembrane region" description="Helical" evidence="1">
    <location>
        <begin position="35"/>
        <end position="60"/>
    </location>
</feature>
<sequence>MVGWKIAVVIGAVIVLFCQSSWLFTDAKKHSRYPWFWGLWGMIQFPLPLIFYLLIVRVGWSDMKIRKGI</sequence>
<dbReference type="AlphaFoldDB" id="A0A328TTD3"/>
<keyword evidence="1" id="KW-0472">Membrane</keyword>
<reference evidence="2 3" key="1">
    <citation type="submission" date="2018-06" db="EMBL/GenBank/DDBJ databases">
        <title>Paenibacillus montanisoli sp. nov., isolated from mountain area soil.</title>
        <authorList>
            <person name="Wu M."/>
        </authorList>
    </citation>
    <scope>NUCLEOTIDE SEQUENCE [LARGE SCALE GENOMIC DNA]</scope>
    <source>
        <strain evidence="2 3">RA17</strain>
    </source>
</reference>
<accession>A0A328TTD3</accession>
<dbReference type="Proteomes" id="UP000249260">
    <property type="component" value="Unassembled WGS sequence"/>
</dbReference>
<comment type="caution">
    <text evidence="2">The sequence shown here is derived from an EMBL/GenBank/DDBJ whole genome shotgun (WGS) entry which is preliminary data.</text>
</comment>
<gene>
    <name evidence="2" type="ORF">DL346_26760</name>
</gene>
<dbReference type="EMBL" id="QLUW01000006">
    <property type="protein sequence ID" value="RAP73849.1"/>
    <property type="molecule type" value="Genomic_DNA"/>
</dbReference>
<dbReference type="RefSeq" id="WP_112885432.1">
    <property type="nucleotide sequence ID" value="NZ_QLUW01000006.1"/>
</dbReference>
<proteinExistence type="predicted"/>
<evidence type="ECO:0000313" key="2">
    <source>
        <dbReference type="EMBL" id="RAP73849.1"/>
    </source>
</evidence>
<evidence type="ECO:0000313" key="3">
    <source>
        <dbReference type="Proteomes" id="UP000249260"/>
    </source>
</evidence>
<organism evidence="2 3">
    <name type="scientific">Paenibacillus montanisoli</name>
    <dbReference type="NCBI Taxonomy" id="2081970"/>
    <lineage>
        <taxon>Bacteria</taxon>
        <taxon>Bacillati</taxon>
        <taxon>Bacillota</taxon>
        <taxon>Bacilli</taxon>
        <taxon>Bacillales</taxon>
        <taxon>Paenibacillaceae</taxon>
        <taxon>Paenibacillus</taxon>
    </lineage>
</organism>
<keyword evidence="1" id="KW-1133">Transmembrane helix</keyword>
<dbReference type="OrthoDB" id="2353968at2"/>
<keyword evidence="3" id="KW-1185">Reference proteome</keyword>
<evidence type="ECO:0000256" key="1">
    <source>
        <dbReference type="SAM" id="Phobius"/>
    </source>
</evidence>
<protein>
    <recommendedName>
        <fullName evidence="4">SigmaY antisigma factor component</fullName>
    </recommendedName>
</protein>
<keyword evidence="1" id="KW-0812">Transmembrane</keyword>